<feature type="compositionally biased region" description="Basic and acidic residues" evidence="1">
    <location>
        <begin position="1"/>
        <end position="14"/>
    </location>
</feature>
<evidence type="ECO:0000256" key="2">
    <source>
        <dbReference type="SAM" id="Phobius"/>
    </source>
</evidence>
<dbReference type="EMBL" id="BJVI01000052">
    <property type="protein sequence ID" value="GEL19984.1"/>
    <property type="molecule type" value="Genomic_DNA"/>
</dbReference>
<feature type="compositionally biased region" description="Basic residues" evidence="1">
    <location>
        <begin position="136"/>
        <end position="147"/>
    </location>
</feature>
<keyword evidence="2" id="KW-0472">Membrane</keyword>
<dbReference type="InterPro" id="IPR043725">
    <property type="entry name" value="DUF5667"/>
</dbReference>
<feature type="region of interest" description="Disordered" evidence="1">
    <location>
        <begin position="39"/>
        <end position="163"/>
    </location>
</feature>
<dbReference type="OrthoDB" id="3402808at2"/>
<dbReference type="STRING" id="1123024.GCA_000423625_00949"/>
<gene>
    <name evidence="4" type="ORF">PA7_38210</name>
</gene>
<sequence length="463" mass="47040">MPAGQGKDEQRFAADEDAATTGPPAADELAHEVALAAALDRSRTSLSPDPDATARMRARLFAALAEHSGTDQDEDSPTPPPGQTAPPGQTPPLDAAPPSVGDETDTERTVQLPPVPAAGPPDDGPGTAATTVSHGIPRRRGGRHTLPRRAADRTRPGTRSPRRRVGVLSAAALLLMIVIAGGGVFASRDALPGEALYGIKRIAESASLAMTFDDEARARRHLHLAAIRLDEVEQLVARQRTSAPDPALLESTIGEFDSAASEGSRMLLADPQATGAWLMDLRTWAATQAARLAALRAALPIPTVAEADQSMVLLERLQDRADALRTRMSCSEVTSGAVDDLGPLPAEGACIPRPDAGAATGLTGTSQPSSPGVSPSSPGSGPATSTDPGEAAEPTEPSSEGGLLSGLTPDQTPLGGVGVGDGTPSAGDTTTAAPTSGREGSGSLLPPITLPPLLPGLPGITIG</sequence>
<keyword evidence="2" id="KW-1133">Transmembrane helix</keyword>
<feature type="compositionally biased region" description="Pro residues" evidence="1">
    <location>
        <begin position="113"/>
        <end position="123"/>
    </location>
</feature>
<feature type="region of interest" description="Disordered" evidence="1">
    <location>
        <begin position="1"/>
        <end position="27"/>
    </location>
</feature>
<feature type="compositionally biased region" description="Pro residues" evidence="1">
    <location>
        <begin position="77"/>
        <end position="90"/>
    </location>
</feature>
<keyword evidence="2" id="KW-0812">Transmembrane</keyword>
<feature type="region of interest" description="Disordered" evidence="1">
    <location>
        <begin position="332"/>
        <end position="463"/>
    </location>
</feature>
<feature type="compositionally biased region" description="Low complexity" evidence="1">
    <location>
        <begin position="363"/>
        <end position="389"/>
    </location>
</feature>
<feature type="transmembrane region" description="Helical" evidence="2">
    <location>
        <begin position="165"/>
        <end position="186"/>
    </location>
</feature>
<dbReference type="Proteomes" id="UP000321328">
    <property type="component" value="Unassembled WGS sequence"/>
</dbReference>
<organism evidence="4 5">
    <name type="scientific">Pseudonocardia asaccharolytica DSM 44247 = NBRC 16224</name>
    <dbReference type="NCBI Taxonomy" id="1123024"/>
    <lineage>
        <taxon>Bacteria</taxon>
        <taxon>Bacillati</taxon>
        <taxon>Actinomycetota</taxon>
        <taxon>Actinomycetes</taxon>
        <taxon>Pseudonocardiales</taxon>
        <taxon>Pseudonocardiaceae</taxon>
        <taxon>Pseudonocardia</taxon>
    </lineage>
</organism>
<name>A0A511D8K0_9PSEU</name>
<dbReference type="RefSeq" id="WP_028929074.1">
    <property type="nucleotide sequence ID" value="NZ_AUII01000003.1"/>
</dbReference>
<reference evidence="4 5" key="1">
    <citation type="submission" date="2019-07" db="EMBL/GenBank/DDBJ databases">
        <title>Whole genome shotgun sequence of Pseudonocardia asaccharolytica NBRC 16224.</title>
        <authorList>
            <person name="Hosoyama A."/>
            <person name="Uohara A."/>
            <person name="Ohji S."/>
            <person name="Ichikawa N."/>
        </authorList>
    </citation>
    <scope>NUCLEOTIDE SEQUENCE [LARGE SCALE GENOMIC DNA]</scope>
    <source>
        <strain evidence="4 5">NBRC 16224</strain>
    </source>
</reference>
<evidence type="ECO:0000313" key="4">
    <source>
        <dbReference type="EMBL" id="GEL19984.1"/>
    </source>
</evidence>
<protein>
    <recommendedName>
        <fullName evidence="3">DUF5667 domain-containing protein</fullName>
    </recommendedName>
</protein>
<accession>A0A511D8K0</accession>
<evidence type="ECO:0000259" key="3">
    <source>
        <dbReference type="Pfam" id="PF18915"/>
    </source>
</evidence>
<evidence type="ECO:0000256" key="1">
    <source>
        <dbReference type="SAM" id="MobiDB-lite"/>
    </source>
</evidence>
<feature type="compositionally biased region" description="Low complexity" evidence="1">
    <location>
        <begin position="53"/>
        <end position="65"/>
    </location>
</feature>
<dbReference type="Pfam" id="PF18915">
    <property type="entry name" value="DUF5667"/>
    <property type="match status" value="1"/>
</dbReference>
<comment type="caution">
    <text evidence="4">The sequence shown here is derived from an EMBL/GenBank/DDBJ whole genome shotgun (WGS) entry which is preliminary data.</text>
</comment>
<dbReference type="AlphaFoldDB" id="A0A511D8K0"/>
<proteinExistence type="predicted"/>
<keyword evidence="5" id="KW-1185">Reference proteome</keyword>
<feature type="domain" description="DUF5667" evidence="3">
    <location>
        <begin position="190"/>
        <end position="266"/>
    </location>
</feature>
<evidence type="ECO:0000313" key="5">
    <source>
        <dbReference type="Proteomes" id="UP000321328"/>
    </source>
</evidence>